<protein>
    <submittedName>
        <fullName evidence="2">Alpha-mannosidase II-like protein</fullName>
    </submittedName>
</protein>
<name>A0A443RT49_9ACAR</name>
<dbReference type="EMBL" id="NCKV01040233">
    <property type="protein sequence ID" value="RWS18398.1"/>
    <property type="molecule type" value="Genomic_DNA"/>
</dbReference>
<dbReference type="InterPro" id="IPR027291">
    <property type="entry name" value="Glyco_hydro_38_N_sf"/>
</dbReference>
<evidence type="ECO:0000313" key="3">
    <source>
        <dbReference type="Proteomes" id="UP000288716"/>
    </source>
</evidence>
<sequence>MAFLLKRMGFKAMVIQRVHYSMKKYLARRKLFEFNWMQMWENNHDNKILSHMLPFHSYDIPRSCGPDPTTSCTNNGC</sequence>
<dbReference type="GO" id="GO:0004559">
    <property type="term" value="F:alpha-mannosidase activity"/>
    <property type="evidence" value="ECO:0007669"/>
    <property type="project" value="InterPro"/>
</dbReference>
<dbReference type="VEuPathDB" id="VectorBase:LDEU013642"/>
<dbReference type="InterPro" id="IPR000602">
    <property type="entry name" value="Glyco_hydro_38_N"/>
</dbReference>
<dbReference type="Gene3D" id="3.20.110.10">
    <property type="entry name" value="Glycoside hydrolase 38, N terminal domain"/>
    <property type="match status" value="1"/>
</dbReference>
<reference evidence="2 3" key="1">
    <citation type="journal article" date="2018" name="Gigascience">
        <title>Genomes of trombidid mites reveal novel predicted allergens and laterally-transferred genes associated with secondary metabolism.</title>
        <authorList>
            <person name="Dong X."/>
            <person name="Chaisiri K."/>
            <person name="Xia D."/>
            <person name="Armstrong S.D."/>
            <person name="Fang Y."/>
            <person name="Donnelly M.J."/>
            <person name="Kadowaki T."/>
            <person name="McGarry J.W."/>
            <person name="Darby A.C."/>
            <person name="Makepeace B.L."/>
        </authorList>
    </citation>
    <scope>NUCLEOTIDE SEQUENCE [LARGE SCALE GENOMIC DNA]</scope>
    <source>
        <strain evidence="2">UoL-UT</strain>
    </source>
</reference>
<dbReference type="AlphaFoldDB" id="A0A443RT49"/>
<dbReference type="InterPro" id="IPR050843">
    <property type="entry name" value="Glycosyl_Hydrlase_38"/>
</dbReference>
<dbReference type="InterPro" id="IPR011330">
    <property type="entry name" value="Glyco_hydro/deAcase_b/a-brl"/>
</dbReference>
<proteinExistence type="predicted"/>
<evidence type="ECO:0000313" key="2">
    <source>
        <dbReference type="EMBL" id="RWS18398.1"/>
    </source>
</evidence>
<accession>A0A443RT49</accession>
<dbReference type="STRING" id="299467.A0A443RT49"/>
<dbReference type="GO" id="GO:0006491">
    <property type="term" value="P:N-glycan processing"/>
    <property type="evidence" value="ECO:0007669"/>
    <property type="project" value="TreeGrafter"/>
</dbReference>
<dbReference type="PANTHER" id="PTHR11607:SF3">
    <property type="entry name" value="LYSOSOMAL ALPHA-MANNOSIDASE"/>
    <property type="match status" value="1"/>
</dbReference>
<evidence type="ECO:0000259" key="1">
    <source>
        <dbReference type="Pfam" id="PF01074"/>
    </source>
</evidence>
<organism evidence="2 3">
    <name type="scientific">Leptotrombidium deliense</name>
    <dbReference type="NCBI Taxonomy" id="299467"/>
    <lineage>
        <taxon>Eukaryota</taxon>
        <taxon>Metazoa</taxon>
        <taxon>Ecdysozoa</taxon>
        <taxon>Arthropoda</taxon>
        <taxon>Chelicerata</taxon>
        <taxon>Arachnida</taxon>
        <taxon>Acari</taxon>
        <taxon>Acariformes</taxon>
        <taxon>Trombidiformes</taxon>
        <taxon>Prostigmata</taxon>
        <taxon>Anystina</taxon>
        <taxon>Parasitengona</taxon>
        <taxon>Trombiculoidea</taxon>
        <taxon>Trombiculidae</taxon>
        <taxon>Leptotrombidium</taxon>
    </lineage>
</organism>
<dbReference type="Proteomes" id="UP000288716">
    <property type="component" value="Unassembled WGS sequence"/>
</dbReference>
<keyword evidence="3" id="KW-1185">Reference proteome</keyword>
<gene>
    <name evidence="2" type="ORF">B4U80_15029</name>
</gene>
<dbReference type="Pfam" id="PF01074">
    <property type="entry name" value="Glyco_hydro_38N"/>
    <property type="match status" value="1"/>
</dbReference>
<dbReference type="SUPFAM" id="SSF88713">
    <property type="entry name" value="Glycoside hydrolase/deacetylase"/>
    <property type="match status" value="1"/>
</dbReference>
<dbReference type="GO" id="GO:0006013">
    <property type="term" value="P:mannose metabolic process"/>
    <property type="evidence" value="ECO:0007669"/>
    <property type="project" value="InterPro"/>
</dbReference>
<feature type="domain" description="Glycoside hydrolase family 38 N-terminal" evidence="1">
    <location>
        <begin position="1"/>
        <end position="66"/>
    </location>
</feature>
<dbReference type="GO" id="GO:0000139">
    <property type="term" value="C:Golgi membrane"/>
    <property type="evidence" value="ECO:0007669"/>
    <property type="project" value="TreeGrafter"/>
</dbReference>
<dbReference type="OrthoDB" id="10261055at2759"/>
<comment type="caution">
    <text evidence="2">The sequence shown here is derived from an EMBL/GenBank/DDBJ whole genome shotgun (WGS) entry which is preliminary data.</text>
</comment>
<dbReference type="PANTHER" id="PTHR11607">
    <property type="entry name" value="ALPHA-MANNOSIDASE"/>
    <property type="match status" value="1"/>
</dbReference>